<name>A0A445CSL0_ARAHY</name>
<feature type="region of interest" description="Disordered" evidence="1">
    <location>
        <begin position="35"/>
        <end position="56"/>
    </location>
</feature>
<sequence>MERRGRRDPLQICPEGRGGAVAYAPQEGRAAALRQELPPPLDELPPSLRQARPDRS</sequence>
<dbReference type="Proteomes" id="UP000289738">
    <property type="component" value="Chromosome A06"/>
</dbReference>
<proteinExistence type="predicted"/>
<evidence type="ECO:0000313" key="2">
    <source>
        <dbReference type="EMBL" id="RYR53959.1"/>
    </source>
</evidence>
<dbReference type="AlphaFoldDB" id="A0A445CSL0"/>
<accession>A0A445CSL0</accession>
<evidence type="ECO:0000313" key="3">
    <source>
        <dbReference type="Proteomes" id="UP000289738"/>
    </source>
</evidence>
<comment type="caution">
    <text evidence="2">The sequence shown here is derived from an EMBL/GenBank/DDBJ whole genome shotgun (WGS) entry which is preliminary data.</text>
</comment>
<evidence type="ECO:0000256" key="1">
    <source>
        <dbReference type="SAM" id="MobiDB-lite"/>
    </source>
</evidence>
<reference evidence="2 3" key="1">
    <citation type="submission" date="2019-01" db="EMBL/GenBank/DDBJ databases">
        <title>Sequencing of cultivated peanut Arachis hypogaea provides insights into genome evolution and oil improvement.</title>
        <authorList>
            <person name="Chen X."/>
        </authorList>
    </citation>
    <scope>NUCLEOTIDE SEQUENCE [LARGE SCALE GENOMIC DNA]</scope>
    <source>
        <strain evidence="3">cv. Fuhuasheng</strain>
        <tissue evidence="2">Leaves</tissue>
    </source>
</reference>
<gene>
    <name evidence="2" type="ORF">Ahy_A06g029207</name>
</gene>
<organism evidence="2 3">
    <name type="scientific">Arachis hypogaea</name>
    <name type="common">Peanut</name>
    <dbReference type="NCBI Taxonomy" id="3818"/>
    <lineage>
        <taxon>Eukaryota</taxon>
        <taxon>Viridiplantae</taxon>
        <taxon>Streptophyta</taxon>
        <taxon>Embryophyta</taxon>
        <taxon>Tracheophyta</taxon>
        <taxon>Spermatophyta</taxon>
        <taxon>Magnoliopsida</taxon>
        <taxon>eudicotyledons</taxon>
        <taxon>Gunneridae</taxon>
        <taxon>Pentapetalae</taxon>
        <taxon>rosids</taxon>
        <taxon>fabids</taxon>
        <taxon>Fabales</taxon>
        <taxon>Fabaceae</taxon>
        <taxon>Papilionoideae</taxon>
        <taxon>50 kb inversion clade</taxon>
        <taxon>dalbergioids sensu lato</taxon>
        <taxon>Dalbergieae</taxon>
        <taxon>Pterocarpus clade</taxon>
        <taxon>Arachis</taxon>
    </lineage>
</organism>
<keyword evidence="3" id="KW-1185">Reference proteome</keyword>
<dbReference type="EMBL" id="SDMP01000006">
    <property type="protein sequence ID" value="RYR53959.1"/>
    <property type="molecule type" value="Genomic_DNA"/>
</dbReference>
<protein>
    <submittedName>
        <fullName evidence="2">Uncharacterized protein</fullName>
    </submittedName>
</protein>